<dbReference type="AlphaFoldDB" id="A0A6J4LW98"/>
<name>A0A6J4LW98_9ACTN</name>
<feature type="non-terminal residue" evidence="2">
    <location>
        <position position="1"/>
    </location>
</feature>
<proteinExistence type="predicted"/>
<evidence type="ECO:0000313" key="2">
    <source>
        <dbReference type="EMBL" id="CAA9343702.1"/>
    </source>
</evidence>
<organism evidence="2">
    <name type="scientific">uncultured Nocardioidaceae bacterium</name>
    <dbReference type="NCBI Taxonomy" id="253824"/>
    <lineage>
        <taxon>Bacteria</taxon>
        <taxon>Bacillati</taxon>
        <taxon>Actinomycetota</taxon>
        <taxon>Actinomycetes</taxon>
        <taxon>Propionibacteriales</taxon>
        <taxon>Nocardioidaceae</taxon>
        <taxon>environmental samples</taxon>
    </lineage>
</organism>
<accession>A0A6J4LW98</accession>
<feature type="non-terminal residue" evidence="2">
    <location>
        <position position="164"/>
    </location>
</feature>
<evidence type="ECO:0000256" key="1">
    <source>
        <dbReference type="SAM" id="MobiDB-lite"/>
    </source>
</evidence>
<dbReference type="EMBL" id="CADCUF010000214">
    <property type="protein sequence ID" value="CAA9343702.1"/>
    <property type="molecule type" value="Genomic_DNA"/>
</dbReference>
<feature type="compositionally biased region" description="Basic and acidic residues" evidence="1">
    <location>
        <begin position="110"/>
        <end position="132"/>
    </location>
</feature>
<gene>
    <name evidence="2" type="ORF">AVDCRST_MAG24-1387</name>
</gene>
<sequence>ALRDPVQPAPRSPQVRLAARPVGGRRRRGLPDDRHVPVRPGADLPAGRPAVHALPRTLLGARRGGGEGPRGRPGDGLPALPGGRHGGVPAHPQHRRPRALLRTGRRRPAPAHDRRGGADRDRRGVRRGDPALRARRGGPLVRQRQGGDGPRAPAAPVGQARAPL</sequence>
<protein>
    <submittedName>
        <fullName evidence="2">DUF1794</fullName>
    </submittedName>
</protein>
<feature type="compositionally biased region" description="Basic residues" evidence="1">
    <location>
        <begin position="92"/>
        <end position="109"/>
    </location>
</feature>
<reference evidence="2" key="1">
    <citation type="submission" date="2020-02" db="EMBL/GenBank/DDBJ databases">
        <authorList>
            <person name="Meier V. D."/>
        </authorList>
    </citation>
    <scope>NUCLEOTIDE SEQUENCE</scope>
    <source>
        <strain evidence="2">AVDCRST_MAG24</strain>
    </source>
</reference>
<feature type="region of interest" description="Disordered" evidence="1">
    <location>
        <begin position="1"/>
        <end position="164"/>
    </location>
</feature>